<dbReference type="InterPro" id="IPR013035">
    <property type="entry name" value="PEP_carboxykinase_C"/>
</dbReference>
<dbReference type="PANTHER" id="PTHR30031">
    <property type="entry name" value="PHOSPHOENOLPYRUVATE CARBOXYKINASE ATP"/>
    <property type="match status" value="1"/>
</dbReference>
<name>H0UNY8_9BACT</name>
<evidence type="ECO:0000313" key="1">
    <source>
        <dbReference type="EMBL" id="EHM10491.1"/>
    </source>
</evidence>
<dbReference type="HOGENOM" id="CLU_536211_0_0_0"/>
<gene>
    <name evidence="1" type="ORF">TheveDRAFT_1372</name>
</gene>
<dbReference type="GO" id="GO:0005829">
    <property type="term" value="C:cytosol"/>
    <property type="evidence" value="ECO:0007669"/>
    <property type="project" value="TreeGrafter"/>
</dbReference>
<organism evidence="1 2">
    <name type="scientific">Thermanaerovibrio velox DSM 12556</name>
    <dbReference type="NCBI Taxonomy" id="926567"/>
    <lineage>
        <taxon>Bacteria</taxon>
        <taxon>Thermotogati</taxon>
        <taxon>Synergistota</taxon>
        <taxon>Synergistia</taxon>
        <taxon>Synergistales</taxon>
        <taxon>Synergistaceae</taxon>
        <taxon>Thermanaerovibrio</taxon>
    </lineage>
</organism>
<keyword evidence="1" id="KW-0418">Kinase</keyword>
<dbReference type="GO" id="GO:0016301">
    <property type="term" value="F:kinase activity"/>
    <property type="evidence" value="ECO:0007669"/>
    <property type="project" value="UniProtKB-KW"/>
</dbReference>
<dbReference type="RefSeq" id="WP_006583985.1">
    <property type="nucleotide sequence ID" value="NZ_CM001377.1"/>
</dbReference>
<sequence>MENYLEGMAVQEMLRRPVCRSLLRDLTSEELRRISEWESVPNNQGSALYVTRVRSRSAPFTEILYELDENSLRILQEVWGYLRWQQLIRITARVGSPYGLPIQANLYVTRRYSRLAHMFNENFFPQGDDDFSDVTTVVVPEWHQRKILVMPRHRVTYILGSDYYGETKMATLRLVMHMVREEMRGLGLHAGSKRVTIRRNRELEQKGMLIFGLSGTGKTTITTADFGLSSPEGVEVLQDDINFLLPDGRCFGSERNFYIKTDNVTRQQPLLSAARDPRAVIENVWVDDDGNVNFDNHAISTNGRAIVPRDRIPNTSDQIDLDKVDMIFFNMRRYDMPPVGRLCSPEQAAAYFMLGESTITSAEDPSRVGQAKRVVGFDPFVVDNPHLNGNRFLQILRDNPGIRCYLLNTGRVGGKDGANISPEVTFACIDGILRDTFSWRYDDLLGYEVPESFGLPNDEQFLPATYMGRDEYVRTIDSLRRERKEYLRKFSGLAPEIVESV</sequence>
<dbReference type="eggNOG" id="COG1866">
    <property type="taxonomic scope" value="Bacteria"/>
</dbReference>
<dbReference type="AlphaFoldDB" id="H0UNY8"/>
<dbReference type="PANTHER" id="PTHR30031:SF0">
    <property type="entry name" value="PHOSPHOENOLPYRUVATE CARBOXYKINASE (ATP)"/>
    <property type="match status" value="1"/>
</dbReference>
<protein>
    <submittedName>
        <fullName evidence="1">Phosphoenolpyruvate carboxykinase (ATP)</fullName>
    </submittedName>
</protein>
<reference evidence="1 2" key="1">
    <citation type="submission" date="2011-10" db="EMBL/GenBank/DDBJ databases">
        <title>The Noncontiguous Finished genome of Thermanaerovibrio velox DSM 12556.</title>
        <authorList>
            <consortium name="US DOE Joint Genome Institute (JGI-PGF)"/>
            <person name="Lucas S."/>
            <person name="Copeland A."/>
            <person name="Lapidus A."/>
            <person name="Glavina del Rio T."/>
            <person name="Dalin E."/>
            <person name="Tice H."/>
            <person name="Bruce D."/>
            <person name="Goodwin L."/>
            <person name="Pitluck S."/>
            <person name="Peters L."/>
            <person name="Mikhailova N."/>
            <person name="Teshima H."/>
            <person name="Kyrpides N."/>
            <person name="Mavromatis K."/>
            <person name="Ivanova N."/>
            <person name="Markowitz V."/>
            <person name="Cheng J.-F."/>
            <person name="Hugenholtz P."/>
            <person name="Woyke T."/>
            <person name="Wu D."/>
            <person name="Spring S."/>
            <person name="Brambilla E.-M."/>
            <person name="Klenk H.-P."/>
            <person name="Eisen J.A."/>
        </authorList>
    </citation>
    <scope>NUCLEOTIDE SEQUENCE [LARGE SCALE GENOMIC DNA]</scope>
    <source>
        <strain evidence="1 2">DSM 12556</strain>
    </source>
</reference>
<proteinExistence type="predicted"/>
<keyword evidence="2" id="KW-1185">Reference proteome</keyword>
<dbReference type="EMBL" id="CM001377">
    <property type="protein sequence ID" value="EHM10491.1"/>
    <property type="molecule type" value="Genomic_DNA"/>
</dbReference>
<evidence type="ECO:0000313" key="2">
    <source>
        <dbReference type="Proteomes" id="UP000005730"/>
    </source>
</evidence>
<dbReference type="Proteomes" id="UP000005730">
    <property type="component" value="Chromosome"/>
</dbReference>
<dbReference type="InterPro" id="IPR001272">
    <property type="entry name" value="PEP_carboxykinase_ATP"/>
</dbReference>
<dbReference type="GO" id="GO:0006094">
    <property type="term" value="P:gluconeogenesis"/>
    <property type="evidence" value="ECO:0007669"/>
    <property type="project" value="InterPro"/>
</dbReference>
<accession>H0UNY8</accession>
<dbReference type="GO" id="GO:0004612">
    <property type="term" value="F:phosphoenolpyruvate carboxykinase (ATP) activity"/>
    <property type="evidence" value="ECO:0007669"/>
    <property type="project" value="InterPro"/>
</dbReference>
<dbReference type="Pfam" id="PF01293">
    <property type="entry name" value="PEPCK_ATP"/>
    <property type="match status" value="1"/>
</dbReference>
<keyword evidence="1" id="KW-0808">Transferase</keyword>
<dbReference type="Gene3D" id="3.90.228.20">
    <property type="match status" value="2"/>
</dbReference>
<dbReference type="GO" id="GO:0005524">
    <property type="term" value="F:ATP binding"/>
    <property type="evidence" value="ECO:0007669"/>
    <property type="project" value="InterPro"/>
</dbReference>
<dbReference type="SUPFAM" id="SSF53795">
    <property type="entry name" value="PEP carboxykinase-like"/>
    <property type="match status" value="1"/>
</dbReference>
<dbReference type="NCBIfam" id="NF006821">
    <property type="entry name" value="PRK09344.1-3"/>
    <property type="match status" value="1"/>
</dbReference>
<dbReference type="STRING" id="926567.TheveDRAFT_1372"/>
<keyword evidence="1" id="KW-0670">Pyruvate</keyword>